<dbReference type="EMBL" id="FWEW01001984">
    <property type="protein sequence ID" value="SLM37930.1"/>
    <property type="molecule type" value="Genomic_DNA"/>
</dbReference>
<evidence type="ECO:0000256" key="4">
    <source>
        <dbReference type="SAM" id="MobiDB-lite"/>
    </source>
</evidence>
<reference evidence="7" key="1">
    <citation type="submission" date="2017-03" db="EMBL/GenBank/DDBJ databases">
        <authorList>
            <person name="Sharma R."/>
            <person name="Thines M."/>
        </authorList>
    </citation>
    <scope>NUCLEOTIDE SEQUENCE [LARGE SCALE GENOMIC DNA]</scope>
</reference>
<evidence type="ECO:0000256" key="2">
    <source>
        <dbReference type="ARBA" id="ARBA00022454"/>
    </source>
</evidence>
<dbReference type="InterPro" id="IPR012340">
    <property type="entry name" value="NA-bd_OB-fold"/>
</dbReference>
<dbReference type="Proteomes" id="UP000192927">
    <property type="component" value="Unassembled WGS sequence"/>
</dbReference>
<evidence type="ECO:0000256" key="3">
    <source>
        <dbReference type="ARBA" id="ARBA00022895"/>
    </source>
</evidence>
<name>A0A1W5D4K5_9LECA</name>
<feature type="compositionally biased region" description="Basic and acidic residues" evidence="4">
    <location>
        <begin position="265"/>
        <end position="280"/>
    </location>
</feature>
<dbReference type="GO" id="GO:0000781">
    <property type="term" value="C:chromosome, telomeric region"/>
    <property type="evidence" value="ECO:0007669"/>
    <property type="project" value="UniProtKB-SubCell"/>
</dbReference>
<protein>
    <submittedName>
        <fullName evidence="6">Telomere length regulation Stn1, N-terminal</fullName>
    </submittedName>
</protein>
<keyword evidence="3" id="KW-0779">Telomere</keyword>
<dbReference type="CDD" id="cd03524">
    <property type="entry name" value="RPA2_OBF_family"/>
    <property type="match status" value="1"/>
</dbReference>
<comment type="subcellular location">
    <subcellularLocation>
        <location evidence="1">Chromosome</location>
        <location evidence="1">Telomere</location>
    </subcellularLocation>
</comment>
<dbReference type="SUPFAM" id="SSF50249">
    <property type="entry name" value="Nucleic acid-binding proteins"/>
    <property type="match status" value="1"/>
</dbReference>
<dbReference type="Gene3D" id="2.40.50.140">
    <property type="entry name" value="Nucleic acid-binding proteins"/>
    <property type="match status" value="1"/>
</dbReference>
<dbReference type="Pfam" id="PF10451">
    <property type="entry name" value="Stn1"/>
    <property type="match status" value="1"/>
</dbReference>
<accession>A0A1W5D4K5</accession>
<dbReference type="InterPro" id="IPR018856">
    <property type="entry name" value="Stn1_N"/>
</dbReference>
<keyword evidence="2" id="KW-0158">Chromosome</keyword>
<feature type="domain" description="CST complex subunit Stn1 N-terminal" evidence="5">
    <location>
        <begin position="37"/>
        <end position="94"/>
    </location>
</feature>
<feature type="compositionally biased region" description="Basic and acidic residues" evidence="4">
    <location>
        <begin position="293"/>
        <end position="305"/>
    </location>
</feature>
<keyword evidence="7" id="KW-1185">Reference proteome</keyword>
<dbReference type="AlphaFoldDB" id="A0A1W5D4K5"/>
<organism evidence="6 7">
    <name type="scientific">Lasallia pustulata</name>
    <dbReference type="NCBI Taxonomy" id="136370"/>
    <lineage>
        <taxon>Eukaryota</taxon>
        <taxon>Fungi</taxon>
        <taxon>Dikarya</taxon>
        <taxon>Ascomycota</taxon>
        <taxon>Pezizomycotina</taxon>
        <taxon>Lecanoromycetes</taxon>
        <taxon>OSLEUM clade</taxon>
        <taxon>Umbilicariomycetidae</taxon>
        <taxon>Umbilicariales</taxon>
        <taxon>Umbilicariaceae</taxon>
        <taxon>Lasallia</taxon>
    </lineage>
</organism>
<feature type="region of interest" description="Disordered" evidence="4">
    <location>
        <begin position="229"/>
        <end position="330"/>
    </location>
</feature>
<evidence type="ECO:0000259" key="5">
    <source>
        <dbReference type="Pfam" id="PF10451"/>
    </source>
</evidence>
<evidence type="ECO:0000313" key="7">
    <source>
        <dbReference type="Proteomes" id="UP000192927"/>
    </source>
</evidence>
<sequence>MSPLSTAPLTFYPAYCFCASPTFNTWARVTATEVHSLQQHKGFEGQKIYFHLNHPIRWIRLVGVIVAFDAYPTRWILTIDDSSGETLELMCPRAAGNPTNTATVAVDENNGAKVPPDNLRADRDNHTVGTTATGLSLNLADVDIGSIVKVKGGITEFRGVKQMALEKLSILRTTNDEAAAWSERSHFHATILSHPWLVSREEQNRLLEEAKGSRCRDDDRLRRRQERARKLKANGEVSSMSRVEGRIKAQTATDVAAEAGRNGGSRKEKQQRSVGDKENRAQAQRPGGNGVWAHEEAQMRRDAAARRKHRRAKGAQRAAHGVAIATDVRR</sequence>
<evidence type="ECO:0000256" key="1">
    <source>
        <dbReference type="ARBA" id="ARBA00004574"/>
    </source>
</evidence>
<evidence type="ECO:0000313" key="6">
    <source>
        <dbReference type="EMBL" id="SLM37930.1"/>
    </source>
</evidence>
<proteinExistence type="predicted"/>